<protein>
    <submittedName>
        <fullName evidence="2">Phosphopantetheine-binding protein</fullName>
    </submittedName>
</protein>
<dbReference type="RefSeq" id="WP_005659347.1">
    <property type="nucleotide sequence ID" value="NZ_CP015232.1"/>
</dbReference>
<dbReference type="Proteomes" id="UP000013243">
    <property type="component" value="Plasmid unnamed2"/>
</dbReference>
<proteinExistence type="predicted"/>
<name>A0A1B1AA33_9RHOB</name>
<dbReference type="KEGG" id="rmb:K529_022000"/>
<sequence length="88" mass="9690">MTSHIDTQIIDAIVELLDMDDGSSITPDTRIEDDLGLDSGLLLELFMALEERLPALEIDPSELRPEQFSTVQSLSALIASFMKEDVPA</sequence>
<geneLocation type="plasmid" evidence="2 3">
    <name>unnamed2</name>
</geneLocation>
<evidence type="ECO:0000313" key="3">
    <source>
        <dbReference type="Proteomes" id="UP000013243"/>
    </source>
</evidence>
<dbReference type="InterPro" id="IPR036736">
    <property type="entry name" value="ACP-like_sf"/>
</dbReference>
<keyword evidence="2" id="KW-0614">Plasmid</keyword>
<feature type="domain" description="Carrier" evidence="1">
    <location>
        <begin position="3"/>
        <end position="82"/>
    </location>
</feature>
<evidence type="ECO:0000259" key="1">
    <source>
        <dbReference type="PROSITE" id="PS50075"/>
    </source>
</evidence>
<dbReference type="EMBL" id="CP015232">
    <property type="protein sequence ID" value="ANP43432.1"/>
    <property type="molecule type" value="Genomic_DNA"/>
</dbReference>
<dbReference type="Pfam" id="PF00550">
    <property type="entry name" value="PP-binding"/>
    <property type="match status" value="1"/>
</dbReference>
<gene>
    <name evidence="2" type="ORF">K529_022000</name>
</gene>
<dbReference type="Gene3D" id="1.10.1200.10">
    <property type="entry name" value="ACP-like"/>
    <property type="match status" value="1"/>
</dbReference>
<dbReference type="InterPro" id="IPR009081">
    <property type="entry name" value="PP-bd_ACP"/>
</dbReference>
<dbReference type="PROSITE" id="PS50075">
    <property type="entry name" value="CARRIER"/>
    <property type="match status" value="1"/>
</dbReference>
<dbReference type="AlphaFoldDB" id="A0A1B1AA33"/>
<evidence type="ECO:0000313" key="2">
    <source>
        <dbReference type="EMBL" id="ANP43432.1"/>
    </source>
</evidence>
<dbReference type="OrthoDB" id="7871762at2"/>
<dbReference type="SUPFAM" id="SSF47336">
    <property type="entry name" value="ACP-like"/>
    <property type="match status" value="1"/>
</dbReference>
<accession>A0A1B1AA33</accession>
<dbReference type="GeneID" id="28252569"/>
<reference evidence="2 3" key="1">
    <citation type="journal article" date="2016" name="ISME J.">
        <title>Global occurrence and heterogeneity of the Roseobacter-clade species Ruegeria mobilis.</title>
        <authorList>
            <person name="Sonnenschein E."/>
            <person name="Gram L."/>
        </authorList>
    </citation>
    <scope>NUCLEOTIDE SEQUENCE [LARGE SCALE GENOMIC DNA]</scope>
    <source>
        <strain evidence="2 3">F1926</strain>
        <plasmid evidence="2 3">unnamed2</plasmid>
    </source>
</reference>
<organism evidence="2 3">
    <name type="scientific">Tritonibacter mobilis F1926</name>
    <dbReference type="NCBI Taxonomy" id="1265309"/>
    <lineage>
        <taxon>Bacteria</taxon>
        <taxon>Pseudomonadati</taxon>
        <taxon>Pseudomonadota</taxon>
        <taxon>Alphaproteobacteria</taxon>
        <taxon>Rhodobacterales</taxon>
        <taxon>Paracoccaceae</taxon>
        <taxon>Tritonibacter</taxon>
    </lineage>
</organism>